<dbReference type="GO" id="GO:0003677">
    <property type="term" value="F:DNA binding"/>
    <property type="evidence" value="ECO:0007669"/>
    <property type="project" value="UniProtKB-KW"/>
</dbReference>
<dbReference type="Gene3D" id="1.10.1660.10">
    <property type="match status" value="1"/>
</dbReference>
<evidence type="ECO:0000313" key="5">
    <source>
        <dbReference type="Proteomes" id="UP000483802"/>
    </source>
</evidence>
<evidence type="ECO:0000313" key="4">
    <source>
        <dbReference type="EMBL" id="MVO87162.1"/>
    </source>
</evidence>
<protein>
    <submittedName>
        <fullName evidence="4">MerR family transcriptional regulator</fullName>
    </submittedName>
</protein>
<dbReference type="AlphaFoldDB" id="A0A6L6X074"/>
<keyword evidence="5" id="KW-1185">Reference proteome</keyword>
<evidence type="ECO:0000256" key="2">
    <source>
        <dbReference type="SAM" id="MobiDB-lite"/>
    </source>
</evidence>
<dbReference type="GO" id="GO:0003700">
    <property type="term" value="F:DNA-binding transcription factor activity"/>
    <property type="evidence" value="ECO:0007669"/>
    <property type="project" value="InterPro"/>
</dbReference>
<sequence>MRIGDAAAAAGTTPRALRFYEERGLLPPPRRTPTGQREYGPGDVARVRVVRRLLALGLTVEDLRACTTGLDLLDDDLLPPAVEGARPPGDSPPPPGDGAPPPGAGPPPSPPAAPRGRCGLDPAVAERRIERLDEEIARLADLRRRLARRVAAIRAVAAIDEARGIAPADRARDPALRTRV</sequence>
<dbReference type="PROSITE" id="PS50937">
    <property type="entry name" value="HTH_MERR_2"/>
    <property type="match status" value="1"/>
</dbReference>
<feature type="compositionally biased region" description="Pro residues" evidence="2">
    <location>
        <begin position="89"/>
        <end position="113"/>
    </location>
</feature>
<dbReference type="Pfam" id="PF13411">
    <property type="entry name" value="MerR_1"/>
    <property type="match status" value="1"/>
</dbReference>
<organism evidence="4 5">
    <name type="scientific">Streptomyces typhae</name>
    <dbReference type="NCBI Taxonomy" id="2681492"/>
    <lineage>
        <taxon>Bacteria</taxon>
        <taxon>Bacillati</taxon>
        <taxon>Actinomycetota</taxon>
        <taxon>Actinomycetes</taxon>
        <taxon>Kitasatosporales</taxon>
        <taxon>Streptomycetaceae</taxon>
        <taxon>Streptomyces</taxon>
    </lineage>
</organism>
<dbReference type="PANTHER" id="PTHR30204">
    <property type="entry name" value="REDOX-CYCLING DRUG-SENSING TRANSCRIPTIONAL ACTIVATOR SOXR"/>
    <property type="match status" value="1"/>
</dbReference>
<feature type="region of interest" description="Disordered" evidence="2">
    <location>
        <begin position="74"/>
        <end position="119"/>
    </location>
</feature>
<accession>A0A6L6X074</accession>
<dbReference type="RefSeq" id="WP_157166837.1">
    <property type="nucleotide sequence ID" value="NZ_WPNZ01000011.1"/>
</dbReference>
<dbReference type="PRINTS" id="PR00040">
    <property type="entry name" value="HTHMERR"/>
</dbReference>
<evidence type="ECO:0000256" key="1">
    <source>
        <dbReference type="ARBA" id="ARBA00023125"/>
    </source>
</evidence>
<dbReference type="PANTHER" id="PTHR30204:SF93">
    <property type="entry name" value="HTH MERR-TYPE DOMAIN-CONTAINING PROTEIN"/>
    <property type="match status" value="1"/>
</dbReference>
<gene>
    <name evidence="4" type="ORF">GPA10_20925</name>
</gene>
<dbReference type="EMBL" id="WPNZ01000011">
    <property type="protein sequence ID" value="MVO87162.1"/>
    <property type="molecule type" value="Genomic_DNA"/>
</dbReference>
<comment type="caution">
    <text evidence="4">The sequence shown here is derived from an EMBL/GenBank/DDBJ whole genome shotgun (WGS) entry which is preliminary data.</text>
</comment>
<reference evidence="4 5" key="1">
    <citation type="submission" date="2019-11" db="EMBL/GenBank/DDBJ databases">
        <title>Streptomyces typhae sp. nov., a novel endophytic actinomycete isolated from the root of cattail pollen (Typha angustifolia L.).</title>
        <authorList>
            <person name="Peng C."/>
        </authorList>
    </citation>
    <scope>NUCLEOTIDE SEQUENCE [LARGE SCALE GENOMIC DNA]</scope>
    <source>
        <strain evidence="5">p1417</strain>
    </source>
</reference>
<evidence type="ECO:0000259" key="3">
    <source>
        <dbReference type="PROSITE" id="PS50937"/>
    </source>
</evidence>
<keyword evidence="1" id="KW-0238">DNA-binding</keyword>
<dbReference type="SUPFAM" id="SSF46955">
    <property type="entry name" value="Putative DNA-binding domain"/>
    <property type="match status" value="1"/>
</dbReference>
<dbReference type="SMART" id="SM00422">
    <property type="entry name" value="HTH_MERR"/>
    <property type="match status" value="1"/>
</dbReference>
<feature type="domain" description="HTH merR-type" evidence="3">
    <location>
        <begin position="1"/>
        <end position="69"/>
    </location>
</feature>
<dbReference type="InterPro" id="IPR047057">
    <property type="entry name" value="MerR_fam"/>
</dbReference>
<proteinExistence type="predicted"/>
<dbReference type="InterPro" id="IPR000551">
    <property type="entry name" value="MerR-type_HTH_dom"/>
</dbReference>
<dbReference type="InterPro" id="IPR009061">
    <property type="entry name" value="DNA-bd_dom_put_sf"/>
</dbReference>
<name>A0A6L6X074_9ACTN</name>
<dbReference type="Proteomes" id="UP000483802">
    <property type="component" value="Unassembled WGS sequence"/>
</dbReference>